<keyword evidence="2" id="KW-1185">Reference proteome</keyword>
<dbReference type="AlphaFoldDB" id="A0A841GJE7"/>
<proteinExistence type="predicted"/>
<dbReference type="EMBL" id="JACHIA010000001">
    <property type="protein sequence ID" value="MBB6068811.1"/>
    <property type="molecule type" value="Genomic_DNA"/>
</dbReference>
<organism evidence="1 2">
    <name type="scientific">Longimicrobium terrae</name>
    <dbReference type="NCBI Taxonomy" id="1639882"/>
    <lineage>
        <taxon>Bacteria</taxon>
        <taxon>Pseudomonadati</taxon>
        <taxon>Gemmatimonadota</taxon>
        <taxon>Longimicrobiia</taxon>
        <taxon>Longimicrobiales</taxon>
        <taxon>Longimicrobiaceae</taxon>
        <taxon>Longimicrobium</taxon>
    </lineage>
</organism>
<sequence>MNSIRFPTDAITDQVRTACGATLMFNLHNGFRIHSPRIPGNRVRSWSNE</sequence>
<evidence type="ECO:0000313" key="2">
    <source>
        <dbReference type="Proteomes" id="UP000582837"/>
    </source>
</evidence>
<name>A0A841GJE7_9BACT</name>
<gene>
    <name evidence="1" type="ORF">HNQ61_000422</name>
</gene>
<dbReference type="Proteomes" id="UP000582837">
    <property type="component" value="Unassembled WGS sequence"/>
</dbReference>
<protein>
    <submittedName>
        <fullName evidence="1">Uncharacterized protein</fullName>
    </submittedName>
</protein>
<comment type="caution">
    <text evidence="1">The sequence shown here is derived from an EMBL/GenBank/DDBJ whole genome shotgun (WGS) entry which is preliminary data.</text>
</comment>
<accession>A0A841GJE7</accession>
<reference evidence="1 2" key="1">
    <citation type="submission" date="2020-08" db="EMBL/GenBank/DDBJ databases">
        <title>Genomic Encyclopedia of Type Strains, Phase IV (KMG-IV): sequencing the most valuable type-strain genomes for metagenomic binning, comparative biology and taxonomic classification.</title>
        <authorList>
            <person name="Goeker M."/>
        </authorList>
    </citation>
    <scope>NUCLEOTIDE SEQUENCE [LARGE SCALE GENOMIC DNA]</scope>
    <source>
        <strain evidence="1 2">DSM 29007</strain>
    </source>
</reference>
<evidence type="ECO:0000313" key="1">
    <source>
        <dbReference type="EMBL" id="MBB6068811.1"/>
    </source>
</evidence>